<dbReference type="Proteomes" id="UP000325577">
    <property type="component" value="Linkage Group LG11"/>
</dbReference>
<accession>A0A5J5BLQ3</accession>
<keyword evidence="3" id="KW-1185">Reference proteome</keyword>
<dbReference type="AlphaFoldDB" id="A0A5J5BLQ3"/>
<name>A0A5J5BLQ3_9ASTE</name>
<sequence length="75" mass="8645">MAPAKKKPKAWKKLSKEGGAAATGDKKKKKVKKSVKTYKIYIFKHRLQFRSCCRSSRLRLLLIFPLSLKIRGLQI</sequence>
<evidence type="ECO:0000313" key="3">
    <source>
        <dbReference type="Proteomes" id="UP000325577"/>
    </source>
</evidence>
<organism evidence="2 3">
    <name type="scientific">Nyssa sinensis</name>
    <dbReference type="NCBI Taxonomy" id="561372"/>
    <lineage>
        <taxon>Eukaryota</taxon>
        <taxon>Viridiplantae</taxon>
        <taxon>Streptophyta</taxon>
        <taxon>Embryophyta</taxon>
        <taxon>Tracheophyta</taxon>
        <taxon>Spermatophyta</taxon>
        <taxon>Magnoliopsida</taxon>
        <taxon>eudicotyledons</taxon>
        <taxon>Gunneridae</taxon>
        <taxon>Pentapetalae</taxon>
        <taxon>asterids</taxon>
        <taxon>Cornales</taxon>
        <taxon>Nyssaceae</taxon>
        <taxon>Nyssa</taxon>
    </lineage>
</organism>
<evidence type="ECO:0008006" key="4">
    <source>
        <dbReference type="Google" id="ProtNLM"/>
    </source>
</evidence>
<evidence type="ECO:0000313" key="2">
    <source>
        <dbReference type="EMBL" id="KAA8544055.1"/>
    </source>
</evidence>
<gene>
    <name evidence="2" type="ORF">F0562_021768</name>
</gene>
<feature type="compositionally biased region" description="Basic residues" evidence="1">
    <location>
        <begin position="1"/>
        <end position="13"/>
    </location>
</feature>
<proteinExistence type="predicted"/>
<evidence type="ECO:0000256" key="1">
    <source>
        <dbReference type="SAM" id="MobiDB-lite"/>
    </source>
</evidence>
<dbReference type="EMBL" id="CM018034">
    <property type="protein sequence ID" value="KAA8544055.1"/>
    <property type="molecule type" value="Genomic_DNA"/>
</dbReference>
<protein>
    <recommendedName>
        <fullName evidence="4">Histone H2B</fullName>
    </recommendedName>
</protein>
<feature type="region of interest" description="Disordered" evidence="1">
    <location>
        <begin position="1"/>
        <end position="28"/>
    </location>
</feature>
<reference evidence="2 3" key="1">
    <citation type="submission" date="2019-09" db="EMBL/GenBank/DDBJ databases">
        <title>A chromosome-level genome assembly of the Chinese tupelo Nyssa sinensis.</title>
        <authorList>
            <person name="Yang X."/>
            <person name="Kang M."/>
            <person name="Yang Y."/>
            <person name="Xiong H."/>
            <person name="Wang M."/>
            <person name="Zhang Z."/>
            <person name="Wang Z."/>
            <person name="Wu H."/>
            <person name="Ma T."/>
            <person name="Liu J."/>
            <person name="Xi Z."/>
        </authorList>
    </citation>
    <scope>NUCLEOTIDE SEQUENCE [LARGE SCALE GENOMIC DNA]</scope>
    <source>
        <strain evidence="2">J267</strain>
        <tissue evidence="2">Leaf</tissue>
    </source>
</reference>